<dbReference type="AlphaFoldDB" id="A0A1H3MUV9"/>
<keyword evidence="2" id="KW-1185">Reference proteome</keyword>
<evidence type="ECO:0000313" key="2">
    <source>
        <dbReference type="Proteomes" id="UP000242415"/>
    </source>
</evidence>
<protein>
    <submittedName>
        <fullName evidence="1">Uncharacterized protein</fullName>
    </submittedName>
</protein>
<gene>
    <name evidence="1" type="ORF">SAMN05444365_103526</name>
</gene>
<dbReference type="Proteomes" id="UP000242415">
    <property type="component" value="Unassembled WGS sequence"/>
</dbReference>
<proteinExistence type="predicted"/>
<evidence type="ECO:0000313" key="1">
    <source>
        <dbReference type="EMBL" id="SDY80228.1"/>
    </source>
</evidence>
<name>A0A1H3MUV9_9ACTN</name>
<reference evidence="2" key="1">
    <citation type="submission" date="2016-10" db="EMBL/GenBank/DDBJ databases">
        <authorList>
            <person name="Varghese N."/>
            <person name="Submissions S."/>
        </authorList>
    </citation>
    <scope>NUCLEOTIDE SEQUENCE [LARGE SCALE GENOMIC DNA]</scope>
    <source>
        <strain evidence="2">DSM 45245</strain>
    </source>
</reference>
<organism evidence="1 2">
    <name type="scientific">Micromonospora pattaloongensis</name>
    <dbReference type="NCBI Taxonomy" id="405436"/>
    <lineage>
        <taxon>Bacteria</taxon>
        <taxon>Bacillati</taxon>
        <taxon>Actinomycetota</taxon>
        <taxon>Actinomycetes</taxon>
        <taxon>Micromonosporales</taxon>
        <taxon>Micromonosporaceae</taxon>
        <taxon>Micromonospora</taxon>
    </lineage>
</organism>
<accession>A0A1H3MUV9</accession>
<sequence>MYGGINLHHFTVAPALNWSHLVTPVPLGLAS</sequence>
<dbReference type="EMBL" id="FNPH01000003">
    <property type="protein sequence ID" value="SDY80228.1"/>
    <property type="molecule type" value="Genomic_DNA"/>
</dbReference>